<accession>A0A3R7I116</accession>
<evidence type="ECO:0000313" key="4">
    <source>
        <dbReference type="Proteomes" id="UP000028058"/>
    </source>
</evidence>
<keyword evidence="2" id="KW-0812">Transmembrane</keyword>
<feature type="compositionally biased region" description="Gly residues" evidence="1">
    <location>
        <begin position="193"/>
        <end position="202"/>
    </location>
</feature>
<organism evidence="3 4">
    <name type="scientific">Streptomyces xinghaiensis</name>
    <dbReference type="NCBI Taxonomy" id="1038928"/>
    <lineage>
        <taxon>Bacteria</taxon>
        <taxon>Bacillati</taxon>
        <taxon>Actinomycetota</taxon>
        <taxon>Actinomycetes</taxon>
        <taxon>Kitasatosporales</taxon>
        <taxon>Streptomycetaceae</taxon>
        <taxon>Streptomyces</taxon>
    </lineage>
</organism>
<evidence type="ECO:0000256" key="1">
    <source>
        <dbReference type="SAM" id="MobiDB-lite"/>
    </source>
</evidence>
<name>A0A3R7I116_9ACTN</name>
<evidence type="ECO:0008006" key="5">
    <source>
        <dbReference type="Google" id="ProtNLM"/>
    </source>
</evidence>
<keyword evidence="2" id="KW-0472">Membrane</keyword>
<dbReference type="EMBL" id="JNAD02000007">
    <property type="protein sequence ID" value="RKM94822.1"/>
    <property type="molecule type" value="Genomic_DNA"/>
</dbReference>
<feature type="compositionally biased region" description="Basic and acidic residues" evidence="1">
    <location>
        <begin position="210"/>
        <end position="222"/>
    </location>
</feature>
<dbReference type="OrthoDB" id="3872225at2"/>
<dbReference type="AlphaFoldDB" id="A0A3R7I116"/>
<keyword evidence="2" id="KW-1133">Transmembrane helix</keyword>
<feature type="compositionally biased region" description="Low complexity" evidence="1">
    <location>
        <begin position="362"/>
        <end position="378"/>
    </location>
</feature>
<dbReference type="RefSeq" id="WP_043472348.1">
    <property type="nucleotide sequence ID" value="NZ_CP134822.1"/>
</dbReference>
<dbReference type="Proteomes" id="UP000028058">
    <property type="component" value="Unassembled WGS sequence"/>
</dbReference>
<proteinExistence type="predicted"/>
<feature type="compositionally biased region" description="Basic and acidic residues" evidence="1">
    <location>
        <begin position="126"/>
        <end position="136"/>
    </location>
</feature>
<keyword evidence="4" id="KW-1185">Reference proteome</keyword>
<protein>
    <recommendedName>
        <fullName evidence="5">DUF4232 domain-containing protein</fullName>
    </recommendedName>
</protein>
<feature type="region of interest" description="Disordered" evidence="1">
    <location>
        <begin position="355"/>
        <end position="401"/>
    </location>
</feature>
<feature type="transmembrane region" description="Helical" evidence="2">
    <location>
        <begin position="149"/>
        <end position="168"/>
    </location>
</feature>
<feature type="region of interest" description="Disordered" evidence="1">
    <location>
        <begin position="175"/>
        <end position="275"/>
    </location>
</feature>
<sequence length="436" mass="43737">MTDLQHGADGPERPGRSHDSPRPEEPEPSGSPESADRTDGPAGESGGSGVEELLKALRATGATGSTGAPESGTEPESPEDTGPRGDRPEPSGPPEKSGGPDAAEPDSAMDEEALRRLLRTVVDDIEPSRDSLDHLRHAVPARRARKRQALVGAVAAVLLVGTAVPGLLRVADSGTADEDQRANAASSQRTQGGADGTGGDDSGAGEADEREPGKAAEKDGGKDTGNGGKSEHDRQRNGSGASAGATPSQGMAASSPSCERSQLGSGTAVKGEPDSESKIYGSFRLVNVSDTTCTVSGPGLVTAVPQGTAENIQVVDHTLGDAATGLPDPAGDTRKLILEPGQAYEVRFAWVPAQGGAGGCPTPGTSPEPETSDSPSGDGTMSDGGNQTMGAPTEEEPPSGSVLLTHIPEAGEPAASTVTIGNVCAGTVYRTGVIAG</sequence>
<feature type="compositionally biased region" description="Basic and acidic residues" evidence="1">
    <location>
        <begin position="9"/>
        <end position="25"/>
    </location>
</feature>
<evidence type="ECO:0000256" key="2">
    <source>
        <dbReference type="SAM" id="Phobius"/>
    </source>
</evidence>
<reference evidence="3 4" key="1">
    <citation type="journal article" date="2014" name="Genome Announc.">
        <title>Draft Genome Sequence of Streptomyces fradiae ATCC 19609, a Strain Highly Sensitive to Antibiotics.</title>
        <authorList>
            <person name="Bekker O.B."/>
            <person name="Klimina K.M."/>
            <person name="Vatlin A.A."/>
            <person name="Zakharevich N.V."/>
            <person name="Kasianov A.S."/>
            <person name="Danilenko V.N."/>
        </authorList>
    </citation>
    <scope>NUCLEOTIDE SEQUENCE [LARGE SCALE GENOMIC DNA]</scope>
    <source>
        <strain evidence="3 4">ATCC 19609</strain>
    </source>
</reference>
<feature type="region of interest" description="Disordered" evidence="1">
    <location>
        <begin position="1"/>
        <end position="147"/>
    </location>
</feature>
<feature type="compositionally biased region" description="Polar residues" evidence="1">
    <location>
        <begin position="237"/>
        <end position="265"/>
    </location>
</feature>
<comment type="caution">
    <text evidence="3">The sequence shown here is derived from an EMBL/GenBank/DDBJ whole genome shotgun (WGS) entry which is preliminary data.</text>
</comment>
<feature type="compositionally biased region" description="Basic residues" evidence="1">
    <location>
        <begin position="137"/>
        <end position="147"/>
    </location>
</feature>
<gene>
    <name evidence="3" type="ORF">SFRA_016270</name>
</gene>
<evidence type="ECO:0000313" key="3">
    <source>
        <dbReference type="EMBL" id="RKM94822.1"/>
    </source>
</evidence>